<comment type="caution">
    <text evidence="1">The sequence shown here is derived from an EMBL/GenBank/DDBJ whole genome shotgun (WGS) entry which is preliminary data.</text>
</comment>
<protein>
    <submittedName>
        <fullName evidence="1">Uncharacterized protein</fullName>
    </submittedName>
</protein>
<dbReference type="AlphaFoldDB" id="A0A1M2V886"/>
<evidence type="ECO:0000313" key="1">
    <source>
        <dbReference type="EMBL" id="OJT03716.1"/>
    </source>
</evidence>
<proteinExistence type="predicted"/>
<keyword evidence="2" id="KW-1185">Reference proteome</keyword>
<dbReference type="Proteomes" id="UP000184267">
    <property type="component" value="Unassembled WGS sequence"/>
</dbReference>
<organism evidence="1 2">
    <name type="scientific">Trametes pubescens</name>
    <name type="common">White-rot fungus</name>
    <dbReference type="NCBI Taxonomy" id="154538"/>
    <lineage>
        <taxon>Eukaryota</taxon>
        <taxon>Fungi</taxon>
        <taxon>Dikarya</taxon>
        <taxon>Basidiomycota</taxon>
        <taxon>Agaricomycotina</taxon>
        <taxon>Agaricomycetes</taxon>
        <taxon>Polyporales</taxon>
        <taxon>Polyporaceae</taxon>
        <taxon>Trametes</taxon>
    </lineage>
</organism>
<name>A0A1M2V886_TRAPU</name>
<evidence type="ECO:0000313" key="2">
    <source>
        <dbReference type="Proteomes" id="UP000184267"/>
    </source>
</evidence>
<gene>
    <name evidence="1" type="ORF">TRAPUB_5620</name>
</gene>
<dbReference type="EMBL" id="MNAD01001600">
    <property type="protein sequence ID" value="OJT03716.1"/>
    <property type="molecule type" value="Genomic_DNA"/>
</dbReference>
<reference evidence="1 2" key="1">
    <citation type="submission" date="2016-10" db="EMBL/GenBank/DDBJ databases">
        <title>Genome sequence of the basidiomycete white-rot fungus Trametes pubescens.</title>
        <authorList>
            <person name="Makela M.R."/>
            <person name="Granchi Z."/>
            <person name="Peng M."/>
            <person name="De Vries R.P."/>
            <person name="Grigoriev I."/>
            <person name="Riley R."/>
            <person name="Hilden K."/>
        </authorList>
    </citation>
    <scope>NUCLEOTIDE SEQUENCE [LARGE SCALE GENOMIC DNA]</scope>
    <source>
        <strain evidence="1 2">FBCC735</strain>
    </source>
</reference>
<sequence length="53" mass="6049">MLAAQFQLEEAEQDTINSLAEQKRLRDFPAAYHACSFLHDYTMRDDGTVAEIS</sequence>
<accession>A0A1M2V886</accession>